<reference evidence="1 2" key="1">
    <citation type="journal article" date="2012" name="J. Bacteriol.">
        <title>Genome sequence of the soybean symbiont Sinorhizobium fredii HH103.</title>
        <authorList>
            <person name="Weidner S."/>
            <person name="Becker A."/>
            <person name="Bonilla I."/>
            <person name="Jaenicke S."/>
            <person name="Lloret J."/>
            <person name="Margaret I."/>
            <person name="Puhler A."/>
            <person name="Ruiz-Sainz J.E."/>
            <person name="Schneiker-Bekel S."/>
            <person name="Szczepanowski R."/>
            <person name="Vinardell J.M."/>
            <person name="Zehner S."/>
            <person name="Gottfert M."/>
        </authorList>
    </citation>
    <scope>NUCLEOTIDE SEQUENCE [LARGE SCALE GENOMIC DNA]</scope>
    <source>
        <strain evidence="1 2">HH103</strain>
    </source>
</reference>
<evidence type="ECO:0000313" key="1">
    <source>
        <dbReference type="EMBL" id="CCE98266.1"/>
    </source>
</evidence>
<organism evidence="1 2">
    <name type="scientific">Sinorhizobium fredii (strain HH103)</name>
    <dbReference type="NCBI Taxonomy" id="1117943"/>
    <lineage>
        <taxon>Bacteria</taxon>
        <taxon>Pseudomonadati</taxon>
        <taxon>Pseudomonadota</taxon>
        <taxon>Alphaproteobacteria</taxon>
        <taxon>Hyphomicrobiales</taxon>
        <taxon>Rhizobiaceae</taxon>
        <taxon>Sinorhizobium/Ensifer group</taxon>
        <taxon>Sinorhizobium</taxon>
    </lineage>
</organism>
<sequence length="113" mass="11905">MAKKSRIPKKIAGVKVPKPLRKSKMLRVMLGNSGGRAVLAHALTAGAAAATATLVGHREDVIESAKTASRKGVKAVGTAGEALQAAFSAALEVVHDSDDLSIKRRRSQKHFPR</sequence>
<dbReference type="RefSeq" id="WP_014330637.1">
    <property type="nucleotide sequence ID" value="NC_016812.1"/>
</dbReference>
<evidence type="ECO:0000313" key="2">
    <source>
        <dbReference type="Proteomes" id="UP000007735"/>
    </source>
</evidence>
<dbReference type="EMBL" id="HE616890">
    <property type="protein sequence ID" value="CCE98266.1"/>
    <property type="molecule type" value="Genomic_DNA"/>
</dbReference>
<accession>G9A5E5</accession>
<dbReference type="KEGG" id="sfh:SFHH103_03775"/>
<name>G9A5E5_SINF1</name>
<gene>
    <name evidence="1" type="ordered locus">SFHH103_03775</name>
</gene>
<protein>
    <submittedName>
        <fullName evidence="1">Uncharacterized protein</fullName>
    </submittedName>
</protein>
<proteinExistence type="predicted"/>
<dbReference type="HOGENOM" id="CLU_166167_0_0_5"/>
<dbReference type="AlphaFoldDB" id="G9A5E5"/>
<dbReference type="Proteomes" id="UP000007735">
    <property type="component" value="Chromosome"/>
</dbReference>
<dbReference type="PATRIC" id="fig|380.5.peg.3994"/>
<dbReference type="STRING" id="1117943.SFHH103_03775"/>